<evidence type="ECO:0000256" key="2">
    <source>
        <dbReference type="SAM" id="SignalP"/>
    </source>
</evidence>
<evidence type="ECO:0000313" key="4">
    <source>
        <dbReference type="Proteomes" id="UP001161247"/>
    </source>
</evidence>
<sequence length="213" mass="23503">MNNKVLFTTSFILFILFQTNFCFCSAKSQPSAVRDIFGRKLRSGGIIGGIGYVILPAIIAGPDPAGGFLISNNTCPPQVIQDDDEFSHGMVVYFTPLDLKKGVIRTSSDVNIRFFGESNCSSSLVWKIQEKDALTGEYFVGVGGVLGHPGPQTVNSWFKIEEYKLAYKLRFCPSVCKTCKVICKDVGIVKDKNGKRRLALSDVPFEVIFHSPF</sequence>
<organism evidence="3 4">
    <name type="scientific">Oldenlandia corymbosa var. corymbosa</name>
    <dbReference type="NCBI Taxonomy" id="529605"/>
    <lineage>
        <taxon>Eukaryota</taxon>
        <taxon>Viridiplantae</taxon>
        <taxon>Streptophyta</taxon>
        <taxon>Embryophyta</taxon>
        <taxon>Tracheophyta</taxon>
        <taxon>Spermatophyta</taxon>
        <taxon>Magnoliopsida</taxon>
        <taxon>eudicotyledons</taxon>
        <taxon>Gunneridae</taxon>
        <taxon>Pentapetalae</taxon>
        <taxon>asterids</taxon>
        <taxon>lamiids</taxon>
        <taxon>Gentianales</taxon>
        <taxon>Rubiaceae</taxon>
        <taxon>Rubioideae</taxon>
        <taxon>Spermacoceae</taxon>
        <taxon>Hedyotis-Oldenlandia complex</taxon>
        <taxon>Oldenlandia</taxon>
    </lineage>
</organism>
<name>A0AAV1E2U0_OLDCO</name>
<dbReference type="InterPro" id="IPR002160">
    <property type="entry name" value="Prot_inh_Kunz-lg"/>
</dbReference>
<keyword evidence="4" id="KW-1185">Reference proteome</keyword>
<feature type="signal peptide" evidence="2">
    <location>
        <begin position="1"/>
        <end position="26"/>
    </location>
</feature>
<evidence type="ECO:0000256" key="1">
    <source>
        <dbReference type="ARBA" id="ARBA00005440"/>
    </source>
</evidence>
<accession>A0AAV1E2U0</accession>
<reference evidence="3" key="1">
    <citation type="submission" date="2023-03" db="EMBL/GenBank/DDBJ databases">
        <authorList>
            <person name="Julca I."/>
        </authorList>
    </citation>
    <scope>NUCLEOTIDE SEQUENCE</scope>
</reference>
<dbReference type="PANTHER" id="PTHR33107">
    <property type="entry name" value="KUNITZ TRYPSIN INHIBITOR 2"/>
    <property type="match status" value="1"/>
</dbReference>
<comment type="similarity">
    <text evidence="1">Belongs to the protease inhibitor I3 (leguminous Kunitz-type inhibitor) family.</text>
</comment>
<dbReference type="GO" id="GO:0004866">
    <property type="term" value="F:endopeptidase inhibitor activity"/>
    <property type="evidence" value="ECO:0007669"/>
    <property type="project" value="InterPro"/>
</dbReference>
<feature type="chain" id="PRO_5043695923" evidence="2">
    <location>
        <begin position="27"/>
        <end position="213"/>
    </location>
</feature>
<dbReference type="Proteomes" id="UP001161247">
    <property type="component" value="Chromosome 7"/>
</dbReference>
<dbReference type="InterPro" id="IPR011065">
    <property type="entry name" value="Kunitz_inhibitor_STI-like_sf"/>
</dbReference>
<dbReference type="SUPFAM" id="SSF50386">
    <property type="entry name" value="STI-like"/>
    <property type="match status" value="1"/>
</dbReference>
<proteinExistence type="inferred from homology"/>
<dbReference type="Gene3D" id="2.80.10.50">
    <property type="match status" value="1"/>
</dbReference>
<dbReference type="SMART" id="SM00452">
    <property type="entry name" value="STI"/>
    <property type="match status" value="1"/>
</dbReference>
<gene>
    <name evidence="3" type="ORF">OLC1_LOCUS20395</name>
</gene>
<dbReference type="EMBL" id="OX459124">
    <property type="protein sequence ID" value="CAI9113365.1"/>
    <property type="molecule type" value="Genomic_DNA"/>
</dbReference>
<dbReference type="PANTHER" id="PTHR33107:SF5">
    <property type="entry name" value="KUNITZ TRYPSIN INHIBITOR 5"/>
    <property type="match status" value="1"/>
</dbReference>
<evidence type="ECO:0000313" key="3">
    <source>
        <dbReference type="EMBL" id="CAI9113365.1"/>
    </source>
</evidence>
<keyword evidence="2" id="KW-0732">Signal</keyword>
<dbReference type="AlphaFoldDB" id="A0AAV1E2U0"/>
<protein>
    <submittedName>
        <fullName evidence="3">OLC1v1013950C1</fullName>
    </submittedName>
</protein>
<dbReference type="Pfam" id="PF00197">
    <property type="entry name" value="Kunitz_legume"/>
    <property type="match status" value="1"/>
</dbReference>
<dbReference type="CDD" id="cd23375">
    <property type="entry name" value="beta-trefoil_STI_VvMLP-like"/>
    <property type="match status" value="1"/>
</dbReference>